<feature type="transmembrane region" description="Helical" evidence="1">
    <location>
        <begin position="107"/>
        <end position="127"/>
    </location>
</feature>
<accession>A0A3B0SNH0</accession>
<keyword evidence="1" id="KW-0472">Membrane</keyword>
<feature type="transmembrane region" description="Helical" evidence="1">
    <location>
        <begin position="21"/>
        <end position="41"/>
    </location>
</feature>
<protein>
    <submittedName>
        <fullName evidence="2">Uncharacterized protein</fullName>
    </submittedName>
</protein>
<keyword evidence="1" id="KW-1133">Transmembrane helix</keyword>
<gene>
    <name evidence="2" type="ORF">MNBD_ACTINO02-1053</name>
</gene>
<name>A0A3B0SNH0_9ZZZZ</name>
<keyword evidence="1" id="KW-0812">Transmembrane</keyword>
<proteinExistence type="predicted"/>
<sequence>MNKSDHAISTRQSIRTQPVGATEYGLAVVIGLGVLAQAMLAGRHIAFDSSITLHGIIGNGVFTLQAVLAGLLILRRTSTSLKVIAGFFVVLLVMQTGLGYVARSVDAAAAMHIPLGVALFGVAGLQIDRIRQASKV</sequence>
<evidence type="ECO:0000313" key="2">
    <source>
        <dbReference type="EMBL" id="VAW05990.1"/>
    </source>
</evidence>
<dbReference type="EMBL" id="UOEK01000332">
    <property type="protein sequence ID" value="VAW05990.1"/>
    <property type="molecule type" value="Genomic_DNA"/>
</dbReference>
<evidence type="ECO:0000256" key="1">
    <source>
        <dbReference type="SAM" id="Phobius"/>
    </source>
</evidence>
<dbReference type="AlphaFoldDB" id="A0A3B0SNH0"/>
<feature type="transmembrane region" description="Helical" evidence="1">
    <location>
        <begin position="81"/>
        <end position="101"/>
    </location>
</feature>
<feature type="transmembrane region" description="Helical" evidence="1">
    <location>
        <begin position="53"/>
        <end position="74"/>
    </location>
</feature>
<reference evidence="2" key="1">
    <citation type="submission" date="2018-06" db="EMBL/GenBank/DDBJ databases">
        <authorList>
            <person name="Zhirakovskaya E."/>
        </authorList>
    </citation>
    <scope>NUCLEOTIDE SEQUENCE</scope>
</reference>
<organism evidence="2">
    <name type="scientific">hydrothermal vent metagenome</name>
    <dbReference type="NCBI Taxonomy" id="652676"/>
    <lineage>
        <taxon>unclassified sequences</taxon>
        <taxon>metagenomes</taxon>
        <taxon>ecological metagenomes</taxon>
    </lineage>
</organism>